<dbReference type="Proteomes" id="UP000018680">
    <property type="component" value="Chromosome"/>
</dbReference>
<dbReference type="HOGENOM" id="CLU_3122475_0_0_12"/>
<evidence type="ECO:0000313" key="2">
    <source>
        <dbReference type="Proteomes" id="UP000018680"/>
    </source>
</evidence>
<keyword evidence="2" id="KW-1185">Reference proteome</keyword>
<evidence type="ECO:0000313" key="1">
    <source>
        <dbReference type="EMBL" id="AHC13917.1"/>
    </source>
</evidence>
<organism evidence="1 2">
    <name type="scientific">Salinispira pacifica</name>
    <dbReference type="NCBI Taxonomy" id="1307761"/>
    <lineage>
        <taxon>Bacteria</taxon>
        <taxon>Pseudomonadati</taxon>
        <taxon>Spirochaetota</taxon>
        <taxon>Spirochaetia</taxon>
        <taxon>Spirochaetales</taxon>
        <taxon>Spirochaetaceae</taxon>
        <taxon>Salinispira</taxon>
    </lineage>
</organism>
<sequence>MLNTPIGIFTAADSAIASMCPNISTLLVRKKFKDTPHTITSTKIPGTGNI</sequence>
<gene>
    <name evidence="1" type="ORF">L21SP2_0485</name>
</gene>
<dbReference type="STRING" id="1307761.L21SP2_0485"/>
<dbReference type="AlphaFoldDB" id="V5WDQ4"/>
<dbReference type="KEGG" id="slr:L21SP2_0485"/>
<proteinExistence type="predicted"/>
<dbReference type="EMBL" id="CP006939">
    <property type="protein sequence ID" value="AHC13917.1"/>
    <property type="molecule type" value="Genomic_DNA"/>
</dbReference>
<accession>V5WDQ4</accession>
<protein>
    <submittedName>
        <fullName evidence="1">Uncharacterized protein</fullName>
    </submittedName>
</protein>
<name>V5WDQ4_9SPIO</name>
<reference evidence="1 2" key="1">
    <citation type="journal article" date="2015" name="Stand. Genomic Sci.">
        <title>Complete genome sequence and description of Salinispira pacifica gen. nov., sp. nov., a novel spirochaete isolated form a hypersaline microbial mat.</title>
        <authorList>
            <person name="Ben Hania W."/>
            <person name="Joseph M."/>
            <person name="Schumann P."/>
            <person name="Bunk B."/>
            <person name="Fiebig A."/>
            <person name="Sproer C."/>
            <person name="Klenk H.P."/>
            <person name="Fardeau M.L."/>
            <person name="Spring S."/>
        </authorList>
    </citation>
    <scope>NUCLEOTIDE SEQUENCE [LARGE SCALE GENOMIC DNA]</scope>
    <source>
        <strain evidence="1 2">L21-RPul-D2</strain>
    </source>
</reference>